<evidence type="ECO:0000259" key="12">
    <source>
        <dbReference type="PROSITE" id="PS51192"/>
    </source>
</evidence>
<feature type="non-terminal residue" evidence="14">
    <location>
        <position position="1"/>
    </location>
</feature>
<dbReference type="Pfam" id="PF00270">
    <property type="entry name" value="DEAD"/>
    <property type="match status" value="1"/>
</dbReference>
<keyword evidence="4" id="KW-0347">Helicase</keyword>
<keyword evidence="7" id="KW-0413">Isomerase</keyword>
<evidence type="ECO:0000256" key="4">
    <source>
        <dbReference type="ARBA" id="ARBA00022806"/>
    </source>
</evidence>
<feature type="domain" description="Helicase C-terminal" evidence="13">
    <location>
        <begin position="250"/>
        <end position="416"/>
    </location>
</feature>
<dbReference type="NCBIfam" id="TIGR00614">
    <property type="entry name" value="recQ_fam"/>
    <property type="match status" value="1"/>
</dbReference>
<dbReference type="InterPro" id="IPR011545">
    <property type="entry name" value="DEAD/DEAH_box_helicase_dom"/>
</dbReference>
<evidence type="ECO:0000256" key="1">
    <source>
        <dbReference type="ARBA" id="ARBA00005446"/>
    </source>
</evidence>
<keyword evidence="15" id="KW-1185">Reference proteome</keyword>
<keyword evidence="5" id="KW-0067">ATP-binding</keyword>
<reference evidence="14 15" key="1">
    <citation type="submission" date="2022-05" db="EMBL/GenBank/DDBJ databases">
        <authorList>
            <consortium name="Genoscope - CEA"/>
            <person name="William W."/>
        </authorList>
    </citation>
    <scope>NUCLEOTIDE SEQUENCE [LARGE SCALE GENOMIC DNA]</scope>
</reference>
<dbReference type="Pfam" id="PF00271">
    <property type="entry name" value="Helicase_C"/>
    <property type="match status" value="1"/>
</dbReference>
<evidence type="ECO:0000256" key="6">
    <source>
        <dbReference type="ARBA" id="ARBA00023125"/>
    </source>
</evidence>
<evidence type="ECO:0000256" key="10">
    <source>
        <dbReference type="ARBA" id="ARBA00034808"/>
    </source>
</evidence>
<evidence type="ECO:0000256" key="3">
    <source>
        <dbReference type="ARBA" id="ARBA00022801"/>
    </source>
</evidence>
<evidence type="ECO:0000256" key="7">
    <source>
        <dbReference type="ARBA" id="ARBA00023235"/>
    </source>
</evidence>
<dbReference type="SUPFAM" id="SSF52540">
    <property type="entry name" value="P-loop containing nucleoside triphosphate hydrolases"/>
    <property type="match status" value="1"/>
</dbReference>
<dbReference type="PROSITE" id="PS51194">
    <property type="entry name" value="HELICASE_CTER"/>
    <property type="match status" value="1"/>
</dbReference>
<organism evidence="14 15">
    <name type="scientific">Porites evermanni</name>
    <dbReference type="NCBI Taxonomy" id="104178"/>
    <lineage>
        <taxon>Eukaryota</taxon>
        <taxon>Metazoa</taxon>
        <taxon>Cnidaria</taxon>
        <taxon>Anthozoa</taxon>
        <taxon>Hexacorallia</taxon>
        <taxon>Scleractinia</taxon>
        <taxon>Fungiina</taxon>
        <taxon>Poritidae</taxon>
        <taxon>Porites</taxon>
    </lineage>
</organism>
<keyword evidence="3" id="KW-0378">Hydrolase</keyword>
<comment type="similarity">
    <text evidence="1">Belongs to the helicase family. RecQ subfamily.</text>
</comment>
<evidence type="ECO:0000256" key="8">
    <source>
        <dbReference type="ARBA" id="ARBA00023242"/>
    </source>
</evidence>
<dbReference type="InterPro" id="IPR014001">
    <property type="entry name" value="Helicase_ATP-bd"/>
</dbReference>
<comment type="caution">
    <text evidence="14">The sequence shown here is derived from an EMBL/GenBank/DDBJ whole genome shotgun (WGS) entry which is preliminary data.</text>
</comment>
<evidence type="ECO:0000256" key="2">
    <source>
        <dbReference type="ARBA" id="ARBA00022741"/>
    </source>
</evidence>
<proteinExistence type="inferred from homology"/>
<evidence type="ECO:0000259" key="13">
    <source>
        <dbReference type="PROSITE" id="PS51194"/>
    </source>
</evidence>
<protein>
    <recommendedName>
        <fullName evidence="10">DNA 3'-5' helicase</fullName>
        <ecNumber evidence="10">5.6.2.4</ecNumber>
    </recommendedName>
    <alternativeName>
        <fullName evidence="11">DNA 3'-5' helicase BLM</fullName>
    </alternativeName>
</protein>
<evidence type="ECO:0000313" key="14">
    <source>
        <dbReference type="EMBL" id="CAH3029271.1"/>
    </source>
</evidence>
<dbReference type="PANTHER" id="PTHR13710:SF153">
    <property type="entry name" value="RECQ-LIKE DNA HELICASE BLM"/>
    <property type="match status" value="1"/>
</dbReference>
<evidence type="ECO:0000313" key="15">
    <source>
        <dbReference type="Proteomes" id="UP001159427"/>
    </source>
</evidence>
<accession>A0ABN8MM37</accession>
<keyword evidence="2" id="KW-0547">Nucleotide-binding</keyword>
<name>A0ABN8MM37_9CNID</name>
<dbReference type="SMART" id="SM00490">
    <property type="entry name" value="HELICc"/>
    <property type="match status" value="1"/>
</dbReference>
<evidence type="ECO:0000256" key="9">
    <source>
        <dbReference type="ARBA" id="ARBA00034617"/>
    </source>
</evidence>
<comment type="catalytic activity">
    <reaction evidence="9">
        <text>Couples ATP hydrolysis with the unwinding of duplex DNA by translocating in the 3'-5' direction.</text>
        <dbReference type="EC" id="5.6.2.4"/>
    </reaction>
</comment>
<dbReference type="CDD" id="cd17920">
    <property type="entry name" value="DEXHc_RecQ"/>
    <property type="match status" value="1"/>
</dbReference>
<gene>
    <name evidence="14" type="ORF">PEVE_00035865</name>
</gene>
<dbReference type="PROSITE" id="PS51192">
    <property type="entry name" value="HELICASE_ATP_BIND_1"/>
    <property type="match status" value="1"/>
</dbReference>
<dbReference type="InterPro" id="IPR001650">
    <property type="entry name" value="Helicase_C-like"/>
</dbReference>
<dbReference type="EMBL" id="CALNXI010000562">
    <property type="protein sequence ID" value="CAH3029271.1"/>
    <property type="molecule type" value="Genomic_DNA"/>
</dbReference>
<evidence type="ECO:0000256" key="5">
    <source>
        <dbReference type="ARBA" id="ARBA00022840"/>
    </source>
</evidence>
<dbReference type="Gene3D" id="3.40.50.300">
    <property type="entry name" value="P-loop containing nucleotide triphosphate hydrolases"/>
    <property type="match status" value="2"/>
</dbReference>
<dbReference type="InterPro" id="IPR004589">
    <property type="entry name" value="DNA_helicase_ATP-dep_RecQ"/>
</dbReference>
<dbReference type="InterPro" id="IPR027417">
    <property type="entry name" value="P-loop_NTPase"/>
</dbReference>
<keyword evidence="8" id="KW-0539">Nucleus</keyword>
<feature type="domain" description="Helicase ATP-binding" evidence="12">
    <location>
        <begin position="40"/>
        <end position="223"/>
    </location>
</feature>
<dbReference type="Proteomes" id="UP001159427">
    <property type="component" value="Unassembled WGS sequence"/>
</dbReference>
<sequence length="642" mass="72048">SKSLSIYLKANMADLSSSFSKVCEQFKFSELNKHQKEAIISAVLKKKDVFVSLPTGFGKSVIFQALPMVFDDFTGESGHIVIVVSPLLSLIKDQTERLRQLGISCVSLSDVSTQGDIDLVEGGFYSVVYATPESLLKNERWRRMLSSNLYQQKVCAIAVDEAHVIKQWGTSTSSKLAPFRECYGRLHELRSLIPSAVILSLTATATRETKQAILDVLGMKDPYKIEESPEKPNVSYVVEYMQRDKSLCHQFEWLVEELNKNGLSTERTIIYCQTIQQCSHIYSTLKSMIGDTIYAGKLGDNRNVLLEMLHSCSPPSNKEAVLKSFQDPKGVIRILVATIAFGMGVDCRAVHRTIHFGPSKNLEAFVQESGRAGRDGKPSVSYLLYHGLLLTHVEKDIKNFIHTKDCRRKFLLKEFNDTSAHTTVVGHLCCDNCSKNCGCGSANCNLLKYPSKKDDKQPIISRERDVSDSQKQQLEEKLNRYHKSLVAELVRKHANGIIKSQISLPMLIGFSELQISQVLEHCGHLFTLPDVYSFIEIWDIKHAVNILTLIDQVFGDILSPTVENSTECCKDADIEDELDLALHDWNDVIGDDDFMDLIFDNLDSSQMPSELQEESGTSSHLLDNDIPNAVLEILENFSFEDA</sequence>
<keyword evidence="6" id="KW-0238">DNA-binding</keyword>
<dbReference type="EC" id="5.6.2.4" evidence="10"/>
<dbReference type="SMART" id="SM00487">
    <property type="entry name" value="DEXDc"/>
    <property type="match status" value="1"/>
</dbReference>
<evidence type="ECO:0000256" key="11">
    <source>
        <dbReference type="ARBA" id="ARBA00044542"/>
    </source>
</evidence>
<dbReference type="PANTHER" id="PTHR13710">
    <property type="entry name" value="DNA HELICASE RECQ FAMILY MEMBER"/>
    <property type="match status" value="1"/>
</dbReference>